<dbReference type="SUPFAM" id="SSF52047">
    <property type="entry name" value="RNI-like"/>
    <property type="match status" value="1"/>
</dbReference>
<protein>
    <recommendedName>
        <fullName evidence="3">F-box domain-containing protein</fullName>
    </recommendedName>
</protein>
<name>A0A6A4ICP5_9AGAR</name>
<dbReference type="AlphaFoldDB" id="A0A6A4ICP5"/>
<evidence type="ECO:0000313" key="1">
    <source>
        <dbReference type="EMBL" id="KAE9408339.1"/>
    </source>
</evidence>
<keyword evidence="2" id="KW-1185">Reference proteome</keyword>
<dbReference type="Proteomes" id="UP000799118">
    <property type="component" value="Unassembled WGS sequence"/>
</dbReference>
<dbReference type="EMBL" id="ML769391">
    <property type="protein sequence ID" value="KAE9408339.1"/>
    <property type="molecule type" value="Genomic_DNA"/>
</dbReference>
<proteinExistence type="predicted"/>
<reference evidence="1" key="1">
    <citation type="journal article" date="2019" name="Environ. Microbiol.">
        <title>Fungal ecological strategies reflected in gene transcription - a case study of two litter decomposers.</title>
        <authorList>
            <person name="Barbi F."/>
            <person name="Kohler A."/>
            <person name="Barry K."/>
            <person name="Baskaran P."/>
            <person name="Daum C."/>
            <person name="Fauchery L."/>
            <person name="Ihrmark K."/>
            <person name="Kuo A."/>
            <person name="LaButti K."/>
            <person name="Lipzen A."/>
            <person name="Morin E."/>
            <person name="Grigoriev I.V."/>
            <person name="Henrissat B."/>
            <person name="Lindahl B."/>
            <person name="Martin F."/>
        </authorList>
    </citation>
    <scope>NUCLEOTIDE SEQUENCE</scope>
    <source>
        <strain evidence="1">JB14</strain>
    </source>
</reference>
<sequence length="471" mass="54318">MNAFDKLPVELYDLISKFTVNAHGGLLCGLCVLTQLSKRNYMIFNPFLYRILDNNAIPLASPHPASFVKELWLNFIVHGDHPEEEKRESLNMFRRDVGLAMANIIAHASGDAPGLQVLWIDCDFLPFPELLDKANIKECLKMLKAICGPSLTCLDLDLCLKDDAPPLEPRYFAQILQQIGETCPNLSELIIQIPDPGKQHPVTPIMTALNIMRFPKLTYLEFYYGGVVGSEFDWDQFLLNHPTVDTFKYCSHHKAIPSNALPHLKNFETVFHHRAVLSLGAYRLLSNLVMWLFSPFEDDELHELRDLLKEMPNLRSFTLEEHDWLDDDYHGLSCYEFLTLIEACPKLTYLRCHISWTCPIEHIYVNTWKTLPRIETLRLIVYRPSLHRFLDPQNIDSRPSELAKFEWDKMMSPSPNLSTPQSLHTIELGIYGWLHEIEISAKPEVFFMVLFEMVEKNGGREPEMIGFTLTV</sequence>
<organism evidence="1 2">
    <name type="scientific">Gymnopus androsaceus JB14</name>
    <dbReference type="NCBI Taxonomy" id="1447944"/>
    <lineage>
        <taxon>Eukaryota</taxon>
        <taxon>Fungi</taxon>
        <taxon>Dikarya</taxon>
        <taxon>Basidiomycota</taxon>
        <taxon>Agaricomycotina</taxon>
        <taxon>Agaricomycetes</taxon>
        <taxon>Agaricomycetidae</taxon>
        <taxon>Agaricales</taxon>
        <taxon>Marasmiineae</taxon>
        <taxon>Omphalotaceae</taxon>
        <taxon>Gymnopus</taxon>
    </lineage>
</organism>
<dbReference type="Gene3D" id="3.80.10.10">
    <property type="entry name" value="Ribonuclease Inhibitor"/>
    <property type="match status" value="1"/>
</dbReference>
<gene>
    <name evidence="1" type="ORF">BT96DRAFT_985681</name>
</gene>
<evidence type="ECO:0008006" key="3">
    <source>
        <dbReference type="Google" id="ProtNLM"/>
    </source>
</evidence>
<evidence type="ECO:0000313" key="2">
    <source>
        <dbReference type="Proteomes" id="UP000799118"/>
    </source>
</evidence>
<accession>A0A6A4ICP5</accession>
<dbReference type="InterPro" id="IPR032675">
    <property type="entry name" value="LRR_dom_sf"/>
</dbReference>